<comment type="caution">
    <text evidence="1">The sequence shown here is derived from an EMBL/GenBank/DDBJ whole genome shotgun (WGS) entry which is preliminary data.</text>
</comment>
<evidence type="ECO:0000313" key="2">
    <source>
        <dbReference type="Proteomes" id="UP000220106"/>
    </source>
</evidence>
<dbReference type="RefSeq" id="WP_098177741.1">
    <property type="nucleotide sequence ID" value="NZ_NUEQ01000104.1"/>
</dbReference>
<dbReference type="Proteomes" id="UP000220106">
    <property type="component" value="Unassembled WGS sequence"/>
</dbReference>
<protein>
    <recommendedName>
        <fullName evidence="3">Transposase</fullName>
    </recommendedName>
</protein>
<proteinExistence type="predicted"/>
<dbReference type="AlphaFoldDB" id="A0AAX0RQJ2"/>
<organism evidence="1 2">
    <name type="scientific">Peribacillus butanolivorans</name>
    <dbReference type="NCBI Taxonomy" id="421767"/>
    <lineage>
        <taxon>Bacteria</taxon>
        <taxon>Bacillati</taxon>
        <taxon>Bacillota</taxon>
        <taxon>Bacilli</taxon>
        <taxon>Bacillales</taxon>
        <taxon>Bacillaceae</taxon>
        <taxon>Peribacillus</taxon>
    </lineage>
</organism>
<accession>A0AAX0RQJ2</accession>
<reference evidence="1 2" key="1">
    <citation type="submission" date="2017-09" db="EMBL/GenBank/DDBJ databases">
        <title>Large-scale bioinformatics analysis of Bacillus genomes uncovers conserved roles of natural products in bacterial physiology.</title>
        <authorList>
            <consortium name="Agbiome Team Llc"/>
            <person name="Bleich R.M."/>
            <person name="Kirk G.J."/>
            <person name="Santa Maria K.C."/>
            <person name="Allen S.E."/>
            <person name="Farag S."/>
            <person name="Shank E.A."/>
            <person name="Bowers A."/>
        </authorList>
    </citation>
    <scope>NUCLEOTIDE SEQUENCE [LARGE SCALE GENOMIC DNA]</scope>
    <source>
        <strain evidence="1 2">AFS003229</strain>
    </source>
</reference>
<evidence type="ECO:0000313" key="1">
    <source>
        <dbReference type="EMBL" id="PEJ27065.1"/>
    </source>
</evidence>
<evidence type="ECO:0008006" key="3">
    <source>
        <dbReference type="Google" id="ProtNLM"/>
    </source>
</evidence>
<sequence length="62" mass="7786">MSLEKYCLYCQRRFPQVEYLKPLYSWTTGNLEGYFCERHYEQVRDFNIRQKQAYEDYDKRGK</sequence>
<dbReference type="EMBL" id="NUEQ01000104">
    <property type="protein sequence ID" value="PEJ27065.1"/>
    <property type="molecule type" value="Genomic_DNA"/>
</dbReference>
<name>A0AAX0RQJ2_9BACI</name>
<gene>
    <name evidence="1" type="ORF">CN689_24445</name>
</gene>